<dbReference type="Proteomes" id="UP000191946">
    <property type="component" value="Unassembled WGS sequence"/>
</dbReference>
<dbReference type="GO" id="GO:0005524">
    <property type="term" value="F:ATP binding"/>
    <property type="evidence" value="ECO:0007669"/>
    <property type="project" value="UniProtKB-KW"/>
</dbReference>
<evidence type="ECO:0000259" key="4">
    <source>
        <dbReference type="PROSITE" id="PS51193"/>
    </source>
</evidence>
<dbReference type="InterPro" id="IPR011545">
    <property type="entry name" value="DEAD/DEAH_box_helicase_dom"/>
</dbReference>
<evidence type="ECO:0000313" key="5">
    <source>
        <dbReference type="EMBL" id="OQK03924.1"/>
    </source>
</evidence>
<dbReference type="Pfam" id="PF00270">
    <property type="entry name" value="DEAD"/>
    <property type="match status" value="1"/>
</dbReference>
<dbReference type="InterPro" id="IPR006555">
    <property type="entry name" value="ATP-dep_Helicase_C"/>
</dbReference>
<keyword evidence="6" id="KW-1185">Reference proteome</keyword>
<gene>
    <name evidence="5" type="ORF">AKG60_03285</name>
</gene>
<dbReference type="RefSeq" id="WP_053318909.1">
    <property type="nucleotide sequence ID" value="NZ_LFZA01000105.1"/>
</dbReference>
<dbReference type="InterPro" id="IPR014013">
    <property type="entry name" value="Helic_SF1/SF2_ATP-bd_DinG/Rad3"/>
</dbReference>
<dbReference type="EMBL" id="LHQV01000005">
    <property type="protein sequence ID" value="OQK03924.1"/>
    <property type="molecule type" value="Genomic_DNA"/>
</dbReference>
<evidence type="ECO:0000256" key="2">
    <source>
        <dbReference type="ARBA" id="ARBA00022801"/>
    </source>
</evidence>
<accession>A0AAX0MI73</accession>
<keyword evidence="3" id="KW-0067">ATP-binding</keyword>
<dbReference type="SUPFAM" id="SSF52540">
    <property type="entry name" value="P-loop containing nucleoside triphosphate hydrolases"/>
    <property type="match status" value="1"/>
</dbReference>
<proteinExistence type="predicted"/>
<dbReference type="Gene3D" id="3.40.50.300">
    <property type="entry name" value="P-loop containing nucleotide triphosphate hydrolases"/>
    <property type="match status" value="2"/>
</dbReference>
<reference evidence="5 6" key="1">
    <citation type="submission" date="2015-08" db="EMBL/GenBank/DDBJ databases">
        <title>Draft Genome Sequences of Vibrio parahaemolyticus Strains.</title>
        <authorList>
            <person name="Gonzalez-Escalona N."/>
            <person name="DePaola A."/>
        </authorList>
    </citation>
    <scope>NUCLEOTIDE SEQUENCE [LARGE SCALE GENOMIC DNA]</scope>
    <source>
        <strain evidence="5 6">CFSAN001621</strain>
    </source>
</reference>
<feature type="domain" description="Helicase ATP-binding" evidence="4">
    <location>
        <begin position="5"/>
        <end position="284"/>
    </location>
</feature>
<dbReference type="PROSITE" id="PS51193">
    <property type="entry name" value="HELICASE_ATP_BIND_2"/>
    <property type="match status" value="1"/>
</dbReference>
<name>A0AAX0MI73_VIBPH</name>
<dbReference type="AlphaFoldDB" id="A0AAX0MI73"/>
<evidence type="ECO:0000313" key="6">
    <source>
        <dbReference type="Proteomes" id="UP000191946"/>
    </source>
</evidence>
<dbReference type="GO" id="GO:0003676">
    <property type="term" value="F:nucleic acid binding"/>
    <property type="evidence" value="ECO:0007669"/>
    <property type="project" value="InterPro"/>
</dbReference>
<organism evidence="5 6">
    <name type="scientific">Vibrio parahaemolyticus</name>
    <dbReference type="NCBI Taxonomy" id="670"/>
    <lineage>
        <taxon>Bacteria</taxon>
        <taxon>Pseudomonadati</taxon>
        <taxon>Pseudomonadota</taxon>
        <taxon>Gammaproteobacteria</taxon>
        <taxon>Vibrionales</taxon>
        <taxon>Vibrionaceae</taxon>
        <taxon>Vibrio</taxon>
    </lineage>
</organism>
<evidence type="ECO:0000256" key="3">
    <source>
        <dbReference type="ARBA" id="ARBA00022840"/>
    </source>
</evidence>
<keyword evidence="1" id="KW-0547">Nucleotide-binding</keyword>
<keyword evidence="2" id="KW-0378">Hydrolase</keyword>
<protein>
    <recommendedName>
        <fullName evidence="4">Helicase ATP-binding domain-containing protein</fullName>
    </recommendedName>
</protein>
<dbReference type="GO" id="GO:0006139">
    <property type="term" value="P:nucleobase-containing compound metabolic process"/>
    <property type="evidence" value="ECO:0007669"/>
    <property type="project" value="InterPro"/>
</dbReference>
<sequence length="621" mass="69635">MNNYLDLVSQLSLKPRNEQFDLTESMTNAIKNNEVLLAQADTGIGKTLAIAITVANTLTMPSKSDKRRKVIVATSTLGLCRDLTEALASIEIDSEILLSARNFFSKERIDYIISEHPEMEAELQNMRNWEHTIGDYIAEYGRFPDGIKESQVCQTSATQTDIYAAKKLEALASDVIITTHAMIACDITQSGGILNLEDYESTIIVDEADAFIDYLKSYNVRNINLIREFNFVRRICDSQFQSAHDEALAIARTAIKKSQNFSAHSRTVALDILSTLYEQIKKSLPKKLDLEDKSELTDFMEHLEWSIADVNRSSDVTIGLTSELKEPTISIFNPYFSRLFGGYLDINTTSAVLMSGTLSVDADVETGTEWVCKDLKLSRGVICKSFSPDLFGNLTITLYRSNTNMYELNTEGELSEKWIEECASNINKLHGKTLVITSSFKETEMLSRSLMLDTVEHKKGEKLAVVIKEFVSDHEKSVLVSPSAHTGVNLVDDKGRSVINNIVITRLGFAKSNPVLKLLVGNPDFPTDKIKTLKLVEMFNNINKVIRRNKQIIGRGIRNKDDSVNLHILDNRFPQFSDLGGKYNSIKNSIPVRFAKQYQDATIINALNVEVSDETALDLLY</sequence>
<comment type="caution">
    <text evidence="5">The sequence shown here is derived from an EMBL/GenBank/DDBJ whole genome shotgun (WGS) entry which is preliminary data.</text>
</comment>
<dbReference type="GO" id="GO:0016818">
    <property type="term" value="F:hydrolase activity, acting on acid anhydrides, in phosphorus-containing anhydrides"/>
    <property type="evidence" value="ECO:0007669"/>
    <property type="project" value="InterPro"/>
</dbReference>
<dbReference type="GO" id="GO:0004386">
    <property type="term" value="F:helicase activity"/>
    <property type="evidence" value="ECO:0007669"/>
    <property type="project" value="InterPro"/>
</dbReference>
<dbReference type="Pfam" id="PF13307">
    <property type="entry name" value="Helicase_C_2"/>
    <property type="match status" value="1"/>
</dbReference>
<evidence type="ECO:0000256" key="1">
    <source>
        <dbReference type="ARBA" id="ARBA00022741"/>
    </source>
</evidence>
<dbReference type="InterPro" id="IPR027417">
    <property type="entry name" value="P-loop_NTPase"/>
</dbReference>